<dbReference type="InterPro" id="IPR050546">
    <property type="entry name" value="Glycosyl_Hydrlase_16"/>
</dbReference>
<dbReference type="PANTHER" id="PTHR10963">
    <property type="entry name" value="GLYCOSYL HYDROLASE-RELATED"/>
    <property type="match status" value="1"/>
</dbReference>
<dbReference type="AlphaFoldDB" id="A0A642V6I9"/>
<evidence type="ECO:0000256" key="17">
    <source>
        <dbReference type="SAM" id="SignalP"/>
    </source>
</evidence>
<evidence type="ECO:0000256" key="12">
    <source>
        <dbReference type="ARBA" id="ARBA00023316"/>
    </source>
</evidence>
<keyword evidence="10" id="KW-0449">Lipoprotein</keyword>
<comment type="caution">
    <text evidence="19">The sequence shown here is derived from an EMBL/GenBank/DDBJ whole genome shotgun (WGS) entry which is preliminary data.</text>
</comment>
<dbReference type="FunFam" id="2.60.120.200:FF:000159">
    <property type="entry name" value="Glycosidase"/>
    <property type="match status" value="1"/>
</dbReference>
<evidence type="ECO:0000256" key="9">
    <source>
        <dbReference type="ARBA" id="ARBA00023180"/>
    </source>
</evidence>
<keyword evidence="6 17" id="KW-0732">Signal</keyword>
<evidence type="ECO:0000259" key="18">
    <source>
        <dbReference type="PROSITE" id="PS51762"/>
    </source>
</evidence>
<feature type="compositionally biased region" description="Gly residues" evidence="16">
    <location>
        <begin position="388"/>
        <end position="398"/>
    </location>
</feature>
<evidence type="ECO:0000256" key="1">
    <source>
        <dbReference type="ARBA" id="ARBA00000822"/>
    </source>
</evidence>
<dbReference type="PROSITE" id="PS51762">
    <property type="entry name" value="GH16_2"/>
    <property type="match status" value="1"/>
</dbReference>
<keyword evidence="12" id="KW-0961">Cell wall biogenesis/degradation</keyword>
<evidence type="ECO:0000313" key="19">
    <source>
        <dbReference type="EMBL" id="KAA8908904.1"/>
    </source>
</evidence>
<dbReference type="Proteomes" id="UP000761534">
    <property type="component" value="Unassembled WGS sequence"/>
</dbReference>
<dbReference type="GO" id="GO:0008843">
    <property type="term" value="F:endochitinase activity"/>
    <property type="evidence" value="ECO:0007669"/>
    <property type="project" value="UniProtKB-EC"/>
</dbReference>
<gene>
    <name evidence="19" type="ORF">TRICI_004717</name>
</gene>
<feature type="active site" description="Nucleophile" evidence="15">
    <location>
        <position position="161"/>
    </location>
</feature>
<evidence type="ECO:0000256" key="15">
    <source>
        <dbReference type="PIRSR" id="PIRSR037299-1"/>
    </source>
</evidence>
<dbReference type="PIRSF" id="PIRSF037299">
    <property type="entry name" value="Glycosidase_CRH1_prd"/>
    <property type="match status" value="1"/>
</dbReference>
<evidence type="ECO:0000313" key="20">
    <source>
        <dbReference type="Proteomes" id="UP000761534"/>
    </source>
</evidence>
<feature type="compositionally biased region" description="Basic and acidic residues" evidence="16">
    <location>
        <begin position="319"/>
        <end position="333"/>
    </location>
</feature>
<dbReference type="InterPro" id="IPR017168">
    <property type="entry name" value="CHR-like"/>
</dbReference>
<feature type="region of interest" description="Disordered" evidence="16">
    <location>
        <begin position="319"/>
        <end position="436"/>
    </location>
</feature>
<accession>A0A642V6I9</accession>
<feature type="active site" description="Proton donor" evidence="15">
    <location>
        <position position="165"/>
    </location>
</feature>
<keyword evidence="9" id="KW-0325">Glycoprotein</keyword>
<keyword evidence="5" id="KW-0808">Transferase</keyword>
<reference evidence="19" key="1">
    <citation type="journal article" date="2019" name="G3 (Bethesda)">
        <title>Genome Assemblies of Two Rare Opportunistic Yeast Pathogens: Diutina rugosa (syn. Candida rugosa) and Trichomonascus ciferrii (syn. Candida ciferrii).</title>
        <authorList>
            <person name="Mixao V."/>
            <person name="Saus E."/>
            <person name="Hansen A.P."/>
            <person name="Lass-Florl C."/>
            <person name="Gabaldon T."/>
        </authorList>
    </citation>
    <scope>NUCLEOTIDE SEQUENCE</scope>
    <source>
        <strain evidence="19">CBS 4856</strain>
    </source>
</reference>
<feature type="compositionally biased region" description="Basic and acidic residues" evidence="16">
    <location>
        <begin position="366"/>
        <end position="375"/>
    </location>
</feature>
<feature type="domain" description="GH16" evidence="18">
    <location>
        <begin position="59"/>
        <end position="275"/>
    </location>
</feature>
<organism evidence="19 20">
    <name type="scientific">Trichomonascus ciferrii</name>
    <dbReference type="NCBI Taxonomy" id="44093"/>
    <lineage>
        <taxon>Eukaryota</taxon>
        <taxon>Fungi</taxon>
        <taxon>Dikarya</taxon>
        <taxon>Ascomycota</taxon>
        <taxon>Saccharomycotina</taxon>
        <taxon>Dipodascomycetes</taxon>
        <taxon>Dipodascales</taxon>
        <taxon>Trichomonascaceae</taxon>
        <taxon>Trichomonascus</taxon>
        <taxon>Trichomonascus ciferrii complex</taxon>
    </lineage>
</organism>
<dbReference type="GO" id="GO:0016757">
    <property type="term" value="F:glycosyltransferase activity"/>
    <property type="evidence" value="ECO:0007669"/>
    <property type="project" value="UniProtKB-KW"/>
</dbReference>
<dbReference type="Pfam" id="PF00722">
    <property type="entry name" value="Glyco_hydro_16"/>
    <property type="match status" value="1"/>
</dbReference>
<dbReference type="CDD" id="cd02183">
    <property type="entry name" value="GH16_fungal_CRH1_transglycosylase"/>
    <property type="match status" value="1"/>
</dbReference>
<evidence type="ECO:0000256" key="4">
    <source>
        <dbReference type="ARBA" id="ARBA00022676"/>
    </source>
</evidence>
<feature type="compositionally biased region" description="Low complexity" evidence="16">
    <location>
        <begin position="376"/>
        <end position="387"/>
    </location>
</feature>
<dbReference type="EC" id="3.2.-.-" evidence="14"/>
<keyword evidence="8 14" id="KW-0472">Membrane</keyword>
<dbReference type="GO" id="GO:0005975">
    <property type="term" value="P:carbohydrate metabolic process"/>
    <property type="evidence" value="ECO:0007669"/>
    <property type="project" value="InterPro"/>
</dbReference>
<dbReference type="EMBL" id="SWFS01000356">
    <property type="protein sequence ID" value="KAA8908904.1"/>
    <property type="molecule type" value="Genomic_DNA"/>
</dbReference>
<evidence type="ECO:0000256" key="16">
    <source>
        <dbReference type="SAM" id="MobiDB-lite"/>
    </source>
</evidence>
<feature type="signal peptide" evidence="17">
    <location>
        <begin position="1"/>
        <end position="23"/>
    </location>
</feature>
<dbReference type="GO" id="GO:0098552">
    <property type="term" value="C:side of membrane"/>
    <property type="evidence" value="ECO:0007669"/>
    <property type="project" value="UniProtKB-KW"/>
</dbReference>
<dbReference type="OrthoDB" id="4781at2759"/>
<comment type="subcellular location">
    <subcellularLocation>
        <location evidence="2">Membrane</location>
        <topology evidence="2">Lipid-anchor</topology>
        <topology evidence="2">GPI-anchor</topology>
    </subcellularLocation>
</comment>
<dbReference type="VEuPathDB" id="FungiDB:TRICI_004717"/>
<evidence type="ECO:0000256" key="8">
    <source>
        <dbReference type="ARBA" id="ARBA00023136"/>
    </source>
</evidence>
<dbReference type="GO" id="GO:0031505">
    <property type="term" value="P:fungal-type cell wall organization"/>
    <property type="evidence" value="ECO:0007669"/>
    <property type="project" value="TreeGrafter"/>
</dbReference>
<keyword evidence="3" id="KW-0336">GPI-anchor</keyword>
<evidence type="ECO:0000256" key="11">
    <source>
        <dbReference type="ARBA" id="ARBA00023295"/>
    </source>
</evidence>
<dbReference type="InterPro" id="IPR000757">
    <property type="entry name" value="Beta-glucanase-like"/>
</dbReference>
<evidence type="ECO:0000256" key="5">
    <source>
        <dbReference type="ARBA" id="ARBA00022679"/>
    </source>
</evidence>
<dbReference type="GO" id="GO:0009277">
    <property type="term" value="C:fungal-type cell wall"/>
    <property type="evidence" value="ECO:0007669"/>
    <property type="project" value="UniProtKB-ARBA"/>
</dbReference>
<name>A0A642V6I9_9ASCO</name>
<evidence type="ECO:0000256" key="10">
    <source>
        <dbReference type="ARBA" id="ARBA00023288"/>
    </source>
</evidence>
<dbReference type="PANTHER" id="PTHR10963:SF22">
    <property type="entry name" value="GLYCOSIDASE CRH2-RELATED"/>
    <property type="match status" value="1"/>
</dbReference>
<evidence type="ECO:0000256" key="6">
    <source>
        <dbReference type="ARBA" id="ARBA00022729"/>
    </source>
</evidence>
<feature type="compositionally biased region" description="Low complexity" evidence="16">
    <location>
        <begin position="409"/>
        <end position="436"/>
    </location>
</feature>
<keyword evidence="11" id="KW-0326">Glycosidase</keyword>
<proteinExistence type="inferred from homology"/>
<keyword evidence="20" id="KW-1185">Reference proteome</keyword>
<comment type="catalytic activity">
    <reaction evidence="1">
        <text>Random endo-hydrolysis of N-acetyl-beta-D-glucosaminide (1-&gt;4)-beta-linkages in chitin and chitodextrins.</text>
        <dbReference type="EC" id="3.2.1.14"/>
    </reaction>
</comment>
<protein>
    <recommendedName>
        <fullName evidence="14">Crh-like protein</fullName>
        <ecNumber evidence="14">3.2.-.-</ecNumber>
    </recommendedName>
</protein>
<feature type="chain" id="PRO_5024983397" description="Crh-like protein" evidence="17">
    <location>
        <begin position="24"/>
        <end position="457"/>
    </location>
</feature>
<dbReference type="Gene3D" id="2.60.120.200">
    <property type="match status" value="1"/>
</dbReference>
<evidence type="ECO:0000256" key="3">
    <source>
        <dbReference type="ARBA" id="ARBA00022622"/>
    </source>
</evidence>
<dbReference type="InterPro" id="IPR013320">
    <property type="entry name" value="ConA-like_dom_sf"/>
</dbReference>
<dbReference type="SUPFAM" id="SSF49899">
    <property type="entry name" value="Concanavalin A-like lectins/glucanases"/>
    <property type="match status" value="1"/>
</dbReference>
<evidence type="ECO:0000256" key="13">
    <source>
        <dbReference type="ARBA" id="ARBA00038074"/>
    </source>
</evidence>
<evidence type="ECO:0000256" key="7">
    <source>
        <dbReference type="ARBA" id="ARBA00022801"/>
    </source>
</evidence>
<keyword evidence="7 14" id="KW-0378">Hydrolase</keyword>
<comment type="similarity">
    <text evidence="13">Belongs to the glycosyl hydrolase 16 family. CRH1 subfamily.</text>
</comment>
<keyword evidence="4" id="KW-0328">Glycosyltransferase</keyword>
<sequence length="457" mass="48945">MVSWKSLTAAAFLAASAVAKTSCGPGSNCPKDSPCCNAYGECGKGLHCLGGCDPRYSYKLDACMPMPACKSEVYHFNSTDGIVNQNKYLGDADKNPFSYTGDILEYSKDNSILITMKKESTGTVISSSHYVWFGKIKVTMKTSHRQGVVTDFILMSDVKDEIDYEFIGSDLDHAQSNYYFQGYTDYTNMKKADVDDTYDNYHTYEVDWTEDKIDYIIDGNTVRTVNKDDTYNETTKNYDFPQTPARLQLGIWPGGDDSQGQGTIDWAGGEIDWDSDDIKNQGYYYASIQSVEIQCYDAPSSAGGNGTKSYVFTDRKGTQDKVELSGKDTKLNDDDNTGLNNPKGHTADASQVSSKTKSTKIPDASEVSKTKDGSTKTKGSSSSTSTGKSGGNSGGFSQGGDDDDDDSSSDSSSAQSTSSDSGSSSSASASGNSSSAPIIAVSSSLLALVAGAAFVFM</sequence>
<evidence type="ECO:0000256" key="14">
    <source>
        <dbReference type="PIRNR" id="PIRNR037299"/>
    </source>
</evidence>
<evidence type="ECO:0000256" key="2">
    <source>
        <dbReference type="ARBA" id="ARBA00004589"/>
    </source>
</evidence>